<accession>A0A419DGS8</accession>
<comment type="caution">
    <text evidence="18">The sequence shown here is derived from an EMBL/GenBank/DDBJ whole genome shotgun (WGS) entry which is preliminary data.</text>
</comment>
<dbReference type="GO" id="GO:0008616">
    <property type="term" value="P:tRNA queuosine(34) biosynthetic process"/>
    <property type="evidence" value="ECO:0007669"/>
    <property type="project" value="UniProtKB-UniRule"/>
</dbReference>
<dbReference type="EC" id="1.17.99.6" evidence="4 17"/>
<comment type="catalytic activity">
    <reaction evidence="16 17">
        <text>epoxyqueuosine(34) in tRNA + AH2 = queuosine(34) in tRNA + A + H2O</text>
        <dbReference type="Rhea" id="RHEA:32159"/>
        <dbReference type="Rhea" id="RHEA-COMP:18571"/>
        <dbReference type="Rhea" id="RHEA-COMP:18582"/>
        <dbReference type="ChEBI" id="CHEBI:13193"/>
        <dbReference type="ChEBI" id="CHEBI:15377"/>
        <dbReference type="ChEBI" id="CHEBI:17499"/>
        <dbReference type="ChEBI" id="CHEBI:194431"/>
        <dbReference type="ChEBI" id="CHEBI:194443"/>
        <dbReference type="EC" id="1.17.99.6"/>
    </reaction>
</comment>
<keyword evidence="6 17" id="KW-0004">4Fe-4S</keyword>
<evidence type="ECO:0000256" key="16">
    <source>
        <dbReference type="ARBA" id="ARBA00047415"/>
    </source>
</evidence>
<evidence type="ECO:0000313" key="19">
    <source>
        <dbReference type="Proteomes" id="UP000285655"/>
    </source>
</evidence>
<dbReference type="Proteomes" id="UP000285655">
    <property type="component" value="Unassembled WGS sequence"/>
</dbReference>
<organism evidence="18 19">
    <name type="scientific">candidate division WS5 bacterium</name>
    <dbReference type="NCBI Taxonomy" id="2093353"/>
    <lineage>
        <taxon>Bacteria</taxon>
        <taxon>candidate division WS5</taxon>
    </lineage>
</organism>
<dbReference type="InterPro" id="IPR003828">
    <property type="entry name" value="QueH"/>
</dbReference>
<evidence type="ECO:0000256" key="11">
    <source>
        <dbReference type="ARBA" id="ARBA00023004"/>
    </source>
</evidence>
<dbReference type="PANTHER" id="PTHR36701">
    <property type="entry name" value="EPOXYQUEUOSINE REDUCTASE QUEH"/>
    <property type="match status" value="1"/>
</dbReference>
<evidence type="ECO:0000256" key="15">
    <source>
        <dbReference type="ARBA" id="ARBA00031446"/>
    </source>
</evidence>
<evidence type="ECO:0000256" key="2">
    <source>
        <dbReference type="ARBA" id="ARBA00004691"/>
    </source>
</evidence>
<evidence type="ECO:0000256" key="8">
    <source>
        <dbReference type="ARBA" id="ARBA00022723"/>
    </source>
</evidence>
<keyword evidence="11 17" id="KW-0408">Iron</keyword>
<keyword evidence="12 17" id="KW-0411">Iron-sulfur</keyword>
<evidence type="ECO:0000256" key="4">
    <source>
        <dbReference type="ARBA" id="ARBA00012622"/>
    </source>
</evidence>
<keyword evidence="7 17" id="KW-0819">tRNA processing</keyword>
<dbReference type="Pfam" id="PF02677">
    <property type="entry name" value="QueH"/>
    <property type="match status" value="1"/>
</dbReference>
<dbReference type="PANTHER" id="PTHR36701:SF1">
    <property type="entry name" value="EPOXYQUEUOSINE REDUCTASE QUEH"/>
    <property type="match status" value="1"/>
</dbReference>
<protein>
    <recommendedName>
        <fullName evidence="5 17">Epoxyqueuosine reductase QueH</fullName>
        <ecNumber evidence="4 17">1.17.99.6</ecNumber>
    </recommendedName>
    <alternativeName>
        <fullName evidence="15 17">Queuosine biosynthesis protein QueH</fullName>
    </alternativeName>
</protein>
<gene>
    <name evidence="17" type="primary">queH</name>
    <name evidence="18" type="ORF">C4544_00590</name>
</gene>
<evidence type="ECO:0000313" key="18">
    <source>
        <dbReference type="EMBL" id="RJO62326.1"/>
    </source>
</evidence>
<comment type="similarity">
    <text evidence="3 17">Belongs to the QueH family.</text>
</comment>
<name>A0A419DGS8_9BACT</name>
<evidence type="ECO:0000256" key="1">
    <source>
        <dbReference type="ARBA" id="ARBA00002268"/>
    </source>
</evidence>
<evidence type="ECO:0000256" key="7">
    <source>
        <dbReference type="ARBA" id="ARBA00022694"/>
    </source>
</evidence>
<evidence type="ECO:0000256" key="13">
    <source>
        <dbReference type="ARBA" id="ARBA00023157"/>
    </source>
</evidence>
<dbReference type="GO" id="GO:0051539">
    <property type="term" value="F:4 iron, 4 sulfur cluster binding"/>
    <property type="evidence" value="ECO:0007669"/>
    <property type="project" value="UniProtKB-UniRule"/>
</dbReference>
<keyword evidence="9 17" id="KW-0671">Queuosine biosynthesis</keyword>
<evidence type="ECO:0000256" key="5">
    <source>
        <dbReference type="ARBA" id="ARBA00016895"/>
    </source>
</evidence>
<keyword evidence="10 17" id="KW-0560">Oxidoreductase</keyword>
<comment type="pathway">
    <text evidence="2 17">tRNA modification; tRNA-queuosine biosynthesis.</text>
</comment>
<keyword evidence="14 17" id="KW-0676">Redox-active center</keyword>
<evidence type="ECO:0000256" key="6">
    <source>
        <dbReference type="ARBA" id="ARBA00022485"/>
    </source>
</evidence>
<feature type="disulfide bond" description="Redox-active" evidence="17">
    <location>
        <begin position="164"/>
        <end position="166"/>
    </location>
</feature>
<dbReference type="GO" id="GO:0052693">
    <property type="term" value="F:epoxyqueuosine reductase activity"/>
    <property type="evidence" value="ECO:0007669"/>
    <property type="project" value="UniProtKB-UniRule"/>
</dbReference>
<dbReference type="SUPFAM" id="SSF52402">
    <property type="entry name" value="Adenine nucleotide alpha hydrolases-like"/>
    <property type="match status" value="1"/>
</dbReference>
<dbReference type="GO" id="GO:0046872">
    <property type="term" value="F:metal ion binding"/>
    <property type="evidence" value="ECO:0007669"/>
    <property type="project" value="UniProtKB-KW"/>
</dbReference>
<evidence type="ECO:0000256" key="17">
    <source>
        <dbReference type="HAMAP-Rule" id="MF_02089"/>
    </source>
</evidence>
<evidence type="ECO:0000256" key="14">
    <source>
        <dbReference type="ARBA" id="ARBA00023284"/>
    </source>
</evidence>
<dbReference type="UniPathway" id="UPA00392"/>
<comment type="function">
    <text evidence="1 17">Catalyzes the conversion of epoxyqueuosine (oQ) to queuosine (Q), which is a hypermodified base found in the wobble positions of tRNA(Asp), tRNA(Asn), tRNA(His) and tRNA(Tyr).</text>
</comment>
<dbReference type="EMBL" id="QZJW01000002">
    <property type="protein sequence ID" value="RJO62326.1"/>
    <property type="molecule type" value="Genomic_DNA"/>
</dbReference>
<dbReference type="AlphaFoldDB" id="A0A419DGS8"/>
<feature type="binding site" evidence="17">
    <location>
        <position position="84"/>
    </location>
    <ligand>
        <name>[4Fe-4S] cluster</name>
        <dbReference type="ChEBI" id="CHEBI:49883"/>
    </ligand>
</feature>
<feature type="binding site" evidence="17">
    <location>
        <position position="9"/>
    </location>
    <ligand>
        <name>[4Fe-4S] cluster</name>
        <dbReference type="ChEBI" id="CHEBI:49883"/>
    </ligand>
</feature>
<evidence type="ECO:0000256" key="10">
    <source>
        <dbReference type="ARBA" id="ARBA00023002"/>
    </source>
</evidence>
<evidence type="ECO:0000256" key="3">
    <source>
        <dbReference type="ARBA" id="ARBA00008207"/>
    </source>
</evidence>
<proteinExistence type="inferred from homology"/>
<reference evidence="18 19" key="1">
    <citation type="journal article" date="2017" name="ISME J.">
        <title>Energy and carbon metabolisms in a deep terrestrial subsurface fluid microbial community.</title>
        <authorList>
            <person name="Momper L."/>
            <person name="Jungbluth S.P."/>
            <person name="Lee M.D."/>
            <person name="Amend J.P."/>
        </authorList>
    </citation>
    <scope>NUCLEOTIDE SEQUENCE [LARGE SCALE GENOMIC DNA]</scope>
    <source>
        <strain evidence="18">SURF_29</strain>
    </source>
</reference>
<feature type="binding site" evidence="17">
    <location>
        <position position="87"/>
    </location>
    <ligand>
        <name>[4Fe-4S] cluster</name>
        <dbReference type="ChEBI" id="CHEBI:49883"/>
    </ligand>
</feature>
<evidence type="ECO:0000256" key="9">
    <source>
        <dbReference type="ARBA" id="ARBA00022785"/>
    </source>
</evidence>
<feature type="binding site" evidence="17">
    <location>
        <position position="10"/>
    </location>
    <ligand>
        <name>[4Fe-4S] cluster</name>
        <dbReference type="ChEBI" id="CHEBI:49883"/>
    </ligand>
</feature>
<evidence type="ECO:0000256" key="12">
    <source>
        <dbReference type="ARBA" id="ARBA00023014"/>
    </source>
</evidence>
<keyword evidence="8 17" id="KW-0479">Metal-binding</keyword>
<sequence>MKKLLLHICCGPCATPVIPNLNLKFEVSGLYYNPNIYPEGEFETRRDSAKRVAGFNGIKLIVPEQSRENYFDFIGEAKTKPERCLLCYRQRLSKTAHSAKENGFEYFSTTLLISPFQYHRDLRRIGEEVGKEFGVDFYYHDFRPLYAESRELAKEMNLYLQKYCGCKYSRKRK</sequence>
<keyword evidence="13 17" id="KW-1015">Disulfide bond</keyword>
<dbReference type="HAMAP" id="MF_02089">
    <property type="entry name" value="QueH"/>
    <property type="match status" value="1"/>
</dbReference>